<sequence length="49" mass="5516">MKINPSPRALNGNQPDPAVQDRINKVTRIVAIVVAFVSTFFLMIKIMFL</sequence>
<keyword evidence="1" id="KW-0812">Transmembrane</keyword>
<evidence type="ECO:0000313" key="2">
    <source>
        <dbReference type="EMBL" id="MDT3404210.1"/>
    </source>
</evidence>
<accession>A0ABU3GZY4</accession>
<dbReference type="EMBL" id="JAVLVU010000001">
    <property type="protein sequence ID" value="MDT3404210.1"/>
    <property type="molecule type" value="Genomic_DNA"/>
</dbReference>
<keyword evidence="1" id="KW-1133">Transmembrane helix</keyword>
<keyword evidence="1" id="KW-0472">Membrane</keyword>
<dbReference type="RefSeq" id="WP_311951546.1">
    <property type="nucleotide sequence ID" value="NZ_JAVLVU010000001.1"/>
</dbReference>
<keyword evidence="3" id="KW-1185">Reference proteome</keyword>
<protein>
    <submittedName>
        <fullName evidence="2">Uncharacterized protein</fullName>
    </submittedName>
</protein>
<dbReference type="Proteomes" id="UP001258315">
    <property type="component" value="Unassembled WGS sequence"/>
</dbReference>
<proteinExistence type="predicted"/>
<comment type="caution">
    <text evidence="2">The sequence shown here is derived from an EMBL/GenBank/DDBJ whole genome shotgun (WGS) entry which is preliminary data.</text>
</comment>
<feature type="transmembrane region" description="Helical" evidence="1">
    <location>
        <begin position="29"/>
        <end position="48"/>
    </location>
</feature>
<name>A0ABU3GZY4_9SPHI</name>
<evidence type="ECO:0000313" key="3">
    <source>
        <dbReference type="Proteomes" id="UP001258315"/>
    </source>
</evidence>
<reference evidence="3" key="1">
    <citation type="submission" date="2023-07" db="EMBL/GenBank/DDBJ databases">
        <title>Functional and genomic diversity of the sorghum phyllosphere microbiome.</title>
        <authorList>
            <person name="Shade A."/>
        </authorList>
    </citation>
    <scope>NUCLEOTIDE SEQUENCE [LARGE SCALE GENOMIC DNA]</scope>
    <source>
        <strain evidence="3">SORGH_AS_0422</strain>
    </source>
</reference>
<organism evidence="2 3">
    <name type="scientific">Mucilaginibacter terrae</name>
    <dbReference type="NCBI Taxonomy" id="1955052"/>
    <lineage>
        <taxon>Bacteria</taxon>
        <taxon>Pseudomonadati</taxon>
        <taxon>Bacteroidota</taxon>
        <taxon>Sphingobacteriia</taxon>
        <taxon>Sphingobacteriales</taxon>
        <taxon>Sphingobacteriaceae</taxon>
        <taxon>Mucilaginibacter</taxon>
    </lineage>
</organism>
<gene>
    <name evidence="2" type="ORF">QE417_003282</name>
</gene>
<evidence type="ECO:0000256" key="1">
    <source>
        <dbReference type="SAM" id="Phobius"/>
    </source>
</evidence>